<protein>
    <submittedName>
        <fullName evidence="1">415_t:CDS:1</fullName>
    </submittedName>
</protein>
<dbReference type="Proteomes" id="UP000789702">
    <property type="component" value="Unassembled WGS sequence"/>
</dbReference>
<proteinExistence type="predicted"/>
<reference evidence="1" key="1">
    <citation type="submission" date="2021-06" db="EMBL/GenBank/DDBJ databases">
        <authorList>
            <person name="Kallberg Y."/>
            <person name="Tangrot J."/>
            <person name="Rosling A."/>
        </authorList>
    </citation>
    <scope>NUCLEOTIDE SEQUENCE</scope>
    <source>
        <strain evidence="1">IL203A</strain>
    </source>
</reference>
<gene>
    <name evidence="1" type="ORF">DHETER_LOCUS15535</name>
</gene>
<name>A0ACA9QUZ8_9GLOM</name>
<organism evidence="1 2">
    <name type="scientific">Dentiscutata heterogama</name>
    <dbReference type="NCBI Taxonomy" id="1316150"/>
    <lineage>
        <taxon>Eukaryota</taxon>
        <taxon>Fungi</taxon>
        <taxon>Fungi incertae sedis</taxon>
        <taxon>Mucoromycota</taxon>
        <taxon>Glomeromycotina</taxon>
        <taxon>Glomeromycetes</taxon>
        <taxon>Diversisporales</taxon>
        <taxon>Gigasporaceae</taxon>
        <taxon>Dentiscutata</taxon>
    </lineage>
</organism>
<feature type="non-terminal residue" evidence="1">
    <location>
        <position position="39"/>
    </location>
</feature>
<evidence type="ECO:0000313" key="1">
    <source>
        <dbReference type="EMBL" id="CAG8765407.1"/>
    </source>
</evidence>
<evidence type="ECO:0000313" key="2">
    <source>
        <dbReference type="Proteomes" id="UP000789702"/>
    </source>
</evidence>
<sequence length="39" mass="4578">QTQLEDKKRCKVNKKNQRKTNGVLLENNIEDIVKNKVNP</sequence>
<accession>A0ACA9QUZ8</accession>
<feature type="non-terminal residue" evidence="1">
    <location>
        <position position="1"/>
    </location>
</feature>
<dbReference type="EMBL" id="CAJVPU010053568">
    <property type="protein sequence ID" value="CAG8765407.1"/>
    <property type="molecule type" value="Genomic_DNA"/>
</dbReference>
<keyword evidence="2" id="KW-1185">Reference proteome</keyword>
<comment type="caution">
    <text evidence="1">The sequence shown here is derived from an EMBL/GenBank/DDBJ whole genome shotgun (WGS) entry which is preliminary data.</text>
</comment>